<comment type="caution">
    <text evidence="2">The sequence shown here is derived from an EMBL/GenBank/DDBJ whole genome shotgun (WGS) entry which is preliminary data.</text>
</comment>
<proteinExistence type="predicted"/>
<name>A0AA40BJQ6_9PEZI</name>
<keyword evidence="1" id="KW-1133">Transmembrane helix</keyword>
<keyword evidence="3" id="KW-1185">Reference proteome</keyword>
<dbReference type="AlphaFoldDB" id="A0AA40BJQ6"/>
<evidence type="ECO:0000313" key="3">
    <source>
        <dbReference type="Proteomes" id="UP001172159"/>
    </source>
</evidence>
<reference evidence="2" key="1">
    <citation type="submission" date="2023-06" db="EMBL/GenBank/DDBJ databases">
        <title>Genome-scale phylogeny and comparative genomics of the fungal order Sordariales.</title>
        <authorList>
            <consortium name="Lawrence Berkeley National Laboratory"/>
            <person name="Hensen N."/>
            <person name="Bonometti L."/>
            <person name="Westerberg I."/>
            <person name="Brannstrom I.O."/>
            <person name="Guillou S."/>
            <person name="Cros-Aarteil S."/>
            <person name="Calhoun S."/>
            <person name="Haridas S."/>
            <person name="Kuo A."/>
            <person name="Mondo S."/>
            <person name="Pangilinan J."/>
            <person name="Riley R."/>
            <person name="Labutti K."/>
            <person name="Andreopoulos B."/>
            <person name="Lipzen A."/>
            <person name="Chen C."/>
            <person name="Yanf M."/>
            <person name="Daum C."/>
            <person name="Ng V."/>
            <person name="Clum A."/>
            <person name="Steindorff A."/>
            <person name="Ohm R."/>
            <person name="Martin F."/>
            <person name="Silar P."/>
            <person name="Natvig D."/>
            <person name="Lalanne C."/>
            <person name="Gautier V."/>
            <person name="Ament-Velasquez S.L."/>
            <person name="Kruys A."/>
            <person name="Hutchinson M.I."/>
            <person name="Powell A.J."/>
            <person name="Barry K."/>
            <person name="Miller A.N."/>
            <person name="Grigoriev I.V."/>
            <person name="Debuchy R."/>
            <person name="Gladieux P."/>
            <person name="Thoren M.H."/>
            <person name="Johannesson H."/>
        </authorList>
    </citation>
    <scope>NUCLEOTIDE SEQUENCE</scope>
    <source>
        <strain evidence="2">CBS 540.89</strain>
    </source>
</reference>
<protein>
    <submittedName>
        <fullName evidence="2">Uncharacterized protein</fullName>
    </submittedName>
</protein>
<sequence length="120" mass="13568">MTDGVPYLSVCLFLSLWCSVCVCVKVTFCLMVGTHGQVRERSFDIALYLTRTDAPTQRSMRDIPKSRYQNSVPAPSVCHLLHSKPFTYAQDRQTEKGAETKPPDFLSCPTSLYNTVSYTY</sequence>
<organism evidence="2 3">
    <name type="scientific">Apiosordaria backusii</name>
    <dbReference type="NCBI Taxonomy" id="314023"/>
    <lineage>
        <taxon>Eukaryota</taxon>
        <taxon>Fungi</taxon>
        <taxon>Dikarya</taxon>
        <taxon>Ascomycota</taxon>
        <taxon>Pezizomycotina</taxon>
        <taxon>Sordariomycetes</taxon>
        <taxon>Sordariomycetidae</taxon>
        <taxon>Sordariales</taxon>
        <taxon>Lasiosphaeriaceae</taxon>
        <taxon>Apiosordaria</taxon>
    </lineage>
</organism>
<evidence type="ECO:0000256" key="1">
    <source>
        <dbReference type="SAM" id="Phobius"/>
    </source>
</evidence>
<dbReference type="EMBL" id="JAUKTV010000007">
    <property type="protein sequence ID" value="KAK0735422.1"/>
    <property type="molecule type" value="Genomic_DNA"/>
</dbReference>
<gene>
    <name evidence="2" type="ORF">B0T21DRAFT_186259</name>
</gene>
<keyword evidence="1" id="KW-0472">Membrane</keyword>
<dbReference type="Proteomes" id="UP001172159">
    <property type="component" value="Unassembled WGS sequence"/>
</dbReference>
<keyword evidence="1" id="KW-0812">Transmembrane</keyword>
<evidence type="ECO:0000313" key="2">
    <source>
        <dbReference type="EMBL" id="KAK0735422.1"/>
    </source>
</evidence>
<accession>A0AA40BJQ6</accession>
<feature type="transmembrane region" description="Helical" evidence="1">
    <location>
        <begin position="6"/>
        <end position="32"/>
    </location>
</feature>